<evidence type="ECO:0000313" key="1">
    <source>
        <dbReference type="EMBL" id="UTT42116.1"/>
    </source>
</evidence>
<accession>A0ABY5FKR1</accession>
<evidence type="ECO:0000313" key="2">
    <source>
        <dbReference type="Proteomes" id="UP001060325"/>
    </source>
</evidence>
<sequence length="147" mass="17622">MEDRLKQLIQYIDEFDRQGPYKMNVLKIMLERGSRDWYAPISITELAKPYYDLVNEQLRSYTLKNISADFTTNFSQANMERHLRTLPLKYLSTTSTRVSNISPLFELIDDMFYVREEYRIEGEAAHDRIIKAVEQKFEEYLEVFSER</sequence>
<organism evidence="1 2">
    <name type="scientific">Exiguobacterium aurantiacum</name>
    <dbReference type="NCBI Taxonomy" id="33987"/>
    <lineage>
        <taxon>Bacteria</taxon>
        <taxon>Bacillati</taxon>
        <taxon>Bacillota</taxon>
        <taxon>Bacilli</taxon>
        <taxon>Bacillales</taxon>
        <taxon>Bacillales Family XII. Incertae Sedis</taxon>
        <taxon>Exiguobacterium</taxon>
    </lineage>
</organism>
<dbReference type="RefSeq" id="WP_255176747.1">
    <property type="nucleotide sequence ID" value="NZ_CP101462.1"/>
</dbReference>
<keyword evidence="2" id="KW-1185">Reference proteome</keyword>
<dbReference type="Proteomes" id="UP001060325">
    <property type="component" value="Chromosome"/>
</dbReference>
<reference evidence="1" key="1">
    <citation type="submission" date="2022-07" db="EMBL/GenBank/DDBJ databases">
        <title>Complete genome of CX2.</title>
        <authorList>
            <person name="Cao G."/>
        </authorList>
    </citation>
    <scope>NUCLEOTIDE SEQUENCE</scope>
    <source>
        <strain evidence="1">CX2</strain>
    </source>
</reference>
<dbReference type="EMBL" id="CP101462">
    <property type="protein sequence ID" value="UTT42116.1"/>
    <property type="molecule type" value="Genomic_DNA"/>
</dbReference>
<name>A0ABY5FKR1_9BACL</name>
<gene>
    <name evidence="1" type="ORF">NMQ00_11180</name>
</gene>
<protein>
    <submittedName>
        <fullName evidence="1">Uncharacterized protein</fullName>
    </submittedName>
</protein>
<proteinExistence type="predicted"/>